<sequence>MNIPFSPPFIDQSVIDQVVQTLQDKWITTGPKVKSFEQEIVKLTNSDAAVCVNSWTSGAILMLKWFGIKEGDEVIIPAYTYCATALSVLHCGAIPVMVDINDDFCIDPEKVRKAITAKTKAIIAVDIAGWPCNYVELKAIILESEVNNMFTAESDKQQLLGRILLIADAAHSIGATYNGLSSAKMSDIAIFSFHAVKNITTAEGGCICLNLPRSFNAMTEYEYLKIYTLNGQNKDALAKSKGGGWRYDILFQGLKINMPDICAAIGLAQIKKYTNELLPKRKEIASKYCKGLEQMDWFIKPPLQDNERESSHHLFPLRIMGITEAQRDRIIDDLAQLGVAANVHFIPMPMLTYFKNLGYHIEDYPVAYKQYSCEISLPLYPQLSDAEIQFIIESVIATVQIQLNKPAQAEAKDKNKKTRKAIVSTRIFGHGHQTHI</sequence>
<dbReference type="InterPro" id="IPR000653">
    <property type="entry name" value="DegT/StrS_aminotransferase"/>
</dbReference>
<organism evidence="5 6">
    <name type="scientific">Sphingobacterium puteale</name>
    <dbReference type="NCBI Taxonomy" id="2420510"/>
    <lineage>
        <taxon>Bacteria</taxon>
        <taxon>Pseudomonadati</taxon>
        <taxon>Bacteroidota</taxon>
        <taxon>Sphingobacteriia</taxon>
        <taxon>Sphingobacteriales</taxon>
        <taxon>Sphingobacteriaceae</taxon>
        <taxon>Sphingobacterium</taxon>
    </lineage>
</organism>
<keyword evidence="5" id="KW-0808">Transferase</keyword>
<dbReference type="RefSeq" id="WP_121125654.1">
    <property type="nucleotide sequence ID" value="NZ_RBWS01000014.1"/>
</dbReference>
<dbReference type="PANTHER" id="PTHR30244">
    <property type="entry name" value="TRANSAMINASE"/>
    <property type="match status" value="1"/>
</dbReference>
<dbReference type="EMBL" id="RBWS01000014">
    <property type="protein sequence ID" value="RKO70098.1"/>
    <property type="molecule type" value="Genomic_DNA"/>
</dbReference>
<dbReference type="Pfam" id="PF01041">
    <property type="entry name" value="DegT_DnrJ_EryC1"/>
    <property type="match status" value="1"/>
</dbReference>
<evidence type="ECO:0000313" key="6">
    <source>
        <dbReference type="Proteomes" id="UP000282423"/>
    </source>
</evidence>
<dbReference type="Gene3D" id="3.90.1150.10">
    <property type="entry name" value="Aspartate Aminotransferase, domain 1"/>
    <property type="match status" value="1"/>
</dbReference>
<name>A0A420VUP0_9SPHI</name>
<feature type="modified residue" description="N6-(pyridoxal phosphate)lysine" evidence="3">
    <location>
        <position position="197"/>
    </location>
</feature>
<dbReference type="GO" id="GO:0008483">
    <property type="term" value="F:transaminase activity"/>
    <property type="evidence" value="ECO:0007669"/>
    <property type="project" value="UniProtKB-KW"/>
</dbReference>
<dbReference type="SUPFAM" id="SSF53383">
    <property type="entry name" value="PLP-dependent transferases"/>
    <property type="match status" value="1"/>
</dbReference>
<dbReference type="OrthoDB" id="9804264at2"/>
<feature type="active site" description="Proton acceptor" evidence="2">
    <location>
        <position position="197"/>
    </location>
</feature>
<evidence type="ECO:0000256" key="3">
    <source>
        <dbReference type="PIRSR" id="PIRSR000390-2"/>
    </source>
</evidence>
<dbReference type="Gene3D" id="3.40.640.10">
    <property type="entry name" value="Type I PLP-dependent aspartate aminotransferase-like (Major domain)"/>
    <property type="match status" value="1"/>
</dbReference>
<keyword evidence="3 4" id="KW-0663">Pyridoxal phosphate</keyword>
<keyword evidence="6" id="KW-1185">Reference proteome</keyword>
<comment type="caution">
    <text evidence="5">The sequence shown here is derived from an EMBL/GenBank/DDBJ whole genome shotgun (WGS) entry which is preliminary data.</text>
</comment>
<dbReference type="GO" id="GO:0000271">
    <property type="term" value="P:polysaccharide biosynthetic process"/>
    <property type="evidence" value="ECO:0007669"/>
    <property type="project" value="TreeGrafter"/>
</dbReference>
<accession>A0A420VUP0</accession>
<dbReference type="InterPro" id="IPR015421">
    <property type="entry name" value="PyrdxlP-dep_Trfase_major"/>
</dbReference>
<dbReference type="Proteomes" id="UP000282423">
    <property type="component" value="Unassembled WGS sequence"/>
</dbReference>
<comment type="similarity">
    <text evidence="1 4">Belongs to the DegT/DnrJ/EryC1 family.</text>
</comment>
<keyword evidence="5" id="KW-0032">Aminotransferase</keyword>
<protein>
    <submittedName>
        <fullName evidence="5">DegT/DnrJ/EryC1/StrS family aminotransferase</fullName>
    </submittedName>
</protein>
<evidence type="ECO:0000256" key="2">
    <source>
        <dbReference type="PIRSR" id="PIRSR000390-1"/>
    </source>
</evidence>
<evidence type="ECO:0000256" key="4">
    <source>
        <dbReference type="RuleBase" id="RU004508"/>
    </source>
</evidence>
<evidence type="ECO:0000256" key="1">
    <source>
        <dbReference type="ARBA" id="ARBA00037999"/>
    </source>
</evidence>
<proteinExistence type="inferred from homology"/>
<dbReference type="GO" id="GO:0030170">
    <property type="term" value="F:pyridoxal phosphate binding"/>
    <property type="evidence" value="ECO:0007669"/>
    <property type="project" value="TreeGrafter"/>
</dbReference>
<dbReference type="CDD" id="cd00616">
    <property type="entry name" value="AHBA_syn"/>
    <property type="match status" value="1"/>
</dbReference>
<dbReference type="PANTHER" id="PTHR30244:SF34">
    <property type="entry name" value="DTDP-4-AMINO-4,6-DIDEOXYGALACTOSE TRANSAMINASE"/>
    <property type="match status" value="1"/>
</dbReference>
<evidence type="ECO:0000313" key="5">
    <source>
        <dbReference type="EMBL" id="RKO70098.1"/>
    </source>
</evidence>
<dbReference type="PIRSF" id="PIRSF000390">
    <property type="entry name" value="PLP_StrS"/>
    <property type="match status" value="1"/>
</dbReference>
<dbReference type="InterPro" id="IPR015422">
    <property type="entry name" value="PyrdxlP-dep_Trfase_small"/>
</dbReference>
<dbReference type="InterPro" id="IPR015424">
    <property type="entry name" value="PyrdxlP-dep_Trfase"/>
</dbReference>
<reference evidence="5 6" key="1">
    <citation type="submission" date="2018-10" db="EMBL/GenBank/DDBJ databases">
        <title>Sphingobacterium sp. M05W1-28.</title>
        <authorList>
            <person name="Cai H."/>
        </authorList>
    </citation>
    <scope>NUCLEOTIDE SEQUENCE [LARGE SCALE GENOMIC DNA]</scope>
    <source>
        <strain evidence="5 6">M05W1-28</strain>
    </source>
</reference>
<gene>
    <name evidence="5" type="ORF">D7322_18115</name>
</gene>
<dbReference type="AlphaFoldDB" id="A0A420VUP0"/>